<reference evidence="2" key="1">
    <citation type="submission" date="2015-10" db="EMBL/GenBank/DDBJ databases">
        <authorList>
            <person name="Gilbert D.G."/>
        </authorList>
    </citation>
    <scope>NUCLEOTIDE SEQUENCE</scope>
</reference>
<keyword evidence="1" id="KW-0472">Membrane</keyword>
<evidence type="ECO:0000313" key="2">
    <source>
        <dbReference type="EMBL" id="CUV08999.1"/>
    </source>
</evidence>
<dbReference type="AlphaFoldDB" id="A0A160VG86"/>
<protein>
    <submittedName>
        <fullName evidence="2">Uncharacterized protein</fullName>
    </submittedName>
</protein>
<sequence>MNTVSFLPKFLALKLKISAEFTALFMAIIIEYYKNNWR</sequence>
<keyword evidence="1" id="KW-0812">Transmembrane</keyword>
<name>A0A160VG86_9ZZZZ</name>
<proteinExistence type="predicted"/>
<feature type="transmembrane region" description="Helical" evidence="1">
    <location>
        <begin position="12"/>
        <end position="33"/>
    </location>
</feature>
<gene>
    <name evidence="2" type="ORF">MGWOODY_Mmi424</name>
</gene>
<evidence type="ECO:0000256" key="1">
    <source>
        <dbReference type="SAM" id="Phobius"/>
    </source>
</evidence>
<organism evidence="2">
    <name type="scientific">hydrothermal vent metagenome</name>
    <dbReference type="NCBI Taxonomy" id="652676"/>
    <lineage>
        <taxon>unclassified sequences</taxon>
        <taxon>metagenomes</taxon>
        <taxon>ecological metagenomes</taxon>
    </lineage>
</organism>
<keyword evidence="1" id="KW-1133">Transmembrane helix</keyword>
<accession>A0A160VG86</accession>
<dbReference type="EMBL" id="FAXC01000150">
    <property type="protein sequence ID" value="CUV08999.1"/>
    <property type="molecule type" value="Genomic_DNA"/>
</dbReference>